<dbReference type="Proteomes" id="UP000827872">
    <property type="component" value="Linkage Group LG02"/>
</dbReference>
<dbReference type="EMBL" id="CM037615">
    <property type="protein sequence ID" value="KAH8014498.1"/>
    <property type="molecule type" value="Genomic_DNA"/>
</dbReference>
<accession>A0ACB8G514</accession>
<sequence length="354" mass="39799">MRCSVRSISGITMDITRGSLDEISRPSSSSRINHRSRVLSASLEKLTPESGIPKVDYSLDLHHNSTEDGSKDNDEYGEEHKVKNPNASNGISEGKTNCTLQQLIQKSTQVEGPADFEDDCAESKGSDYSNSSQDKQTKLQTAKLEYSKESNVDPLIQQAIEKMKRLDQILANKQSQEKAIKKQGKEMRIKLWEELQSMTSRSSSVSAEEVENSSRFLALASETSKPAAVDEDEMFTGVFHTQINSENYESRGNPVKKGYLNAERSRSSMKKTENMHQKTETSSKKPHNFIKKNIELVKEFGNHVVMMEEEKKRLSELMKDTEDESREVQVLERCTGPNQKSLGMCGRTYAAIGQ</sequence>
<proteinExistence type="predicted"/>
<keyword evidence="2" id="KW-1185">Reference proteome</keyword>
<evidence type="ECO:0000313" key="2">
    <source>
        <dbReference type="Proteomes" id="UP000827872"/>
    </source>
</evidence>
<evidence type="ECO:0000313" key="1">
    <source>
        <dbReference type="EMBL" id="KAH8014498.1"/>
    </source>
</evidence>
<protein>
    <submittedName>
        <fullName evidence="1">Uncharacterized protein</fullName>
    </submittedName>
</protein>
<reference evidence="1" key="1">
    <citation type="submission" date="2021-08" db="EMBL/GenBank/DDBJ databases">
        <title>The first chromosome-level gecko genome reveals the dynamic sex chromosomes of Neotropical dwarf geckos (Sphaerodactylidae: Sphaerodactylus).</title>
        <authorList>
            <person name="Pinto B.J."/>
            <person name="Keating S.E."/>
            <person name="Gamble T."/>
        </authorList>
    </citation>
    <scope>NUCLEOTIDE SEQUENCE</scope>
    <source>
        <strain evidence="1">TG3544</strain>
    </source>
</reference>
<gene>
    <name evidence="1" type="ORF">K3G42_029474</name>
</gene>
<comment type="caution">
    <text evidence="1">The sequence shown here is derived from an EMBL/GenBank/DDBJ whole genome shotgun (WGS) entry which is preliminary data.</text>
</comment>
<organism evidence="1 2">
    <name type="scientific">Sphaerodactylus townsendi</name>
    <dbReference type="NCBI Taxonomy" id="933632"/>
    <lineage>
        <taxon>Eukaryota</taxon>
        <taxon>Metazoa</taxon>
        <taxon>Chordata</taxon>
        <taxon>Craniata</taxon>
        <taxon>Vertebrata</taxon>
        <taxon>Euteleostomi</taxon>
        <taxon>Lepidosauria</taxon>
        <taxon>Squamata</taxon>
        <taxon>Bifurcata</taxon>
        <taxon>Gekkota</taxon>
        <taxon>Sphaerodactylidae</taxon>
        <taxon>Sphaerodactylus</taxon>
    </lineage>
</organism>
<name>A0ACB8G514_9SAUR</name>